<proteinExistence type="predicted"/>
<reference evidence="1 2" key="1">
    <citation type="submission" date="2019-08" db="EMBL/GenBank/DDBJ databases">
        <title>Deep-cultivation of Planctomycetes and their phenomic and genomic characterization uncovers novel biology.</title>
        <authorList>
            <person name="Wiegand S."/>
            <person name="Jogler M."/>
            <person name="Boedeker C."/>
            <person name="Pinto D."/>
            <person name="Vollmers J."/>
            <person name="Rivas-Marin E."/>
            <person name="Kohn T."/>
            <person name="Peeters S.H."/>
            <person name="Heuer A."/>
            <person name="Rast P."/>
            <person name="Oberbeckmann S."/>
            <person name="Bunk B."/>
            <person name="Jeske O."/>
            <person name="Meyerdierks A."/>
            <person name="Storesund J.E."/>
            <person name="Kallscheuer N."/>
            <person name="Luecker S."/>
            <person name="Lage O.M."/>
            <person name="Pohl T."/>
            <person name="Merkel B.J."/>
            <person name="Hornburger P."/>
            <person name="Mueller R.-W."/>
            <person name="Bruemmer F."/>
            <person name="Labrenz M."/>
            <person name="Spormann A.M."/>
            <person name="Op den Camp H."/>
            <person name="Overmann J."/>
            <person name="Amann R."/>
            <person name="Jetten M.S.M."/>
            <person name="Mascher T."/>
            <person name="Medema M.H."/>
            <person name="Devos D.P."/>
            <person name="Kaster A.-K."/>
            <person name="Ovreas L."/>
            <person name="Rohde M."/>
            <person name="Galperin M.Y."/>
            <person name="Jogler C."/>
        </authorList>
    </citation>
    <scope>NUCLEOTIDE SEQUENCE [LARGE SCALE GENOMIC DNA]</scope>
    <source>
        <strain evidence="1 2">UC8</strain>
    </source>
</reference>
<sequence length="76" mass="8815">MTEFEKIAEVQLHNVCWWVFCGSGSSRRTRDRFVIAAGHVKVGQAMEIFLDTRVEEKSELPAGAPLFVRWGRRRKH</sequence>
<evidence type="ECO:0000313" key="2">
    <source>
        <dbReference type="Proteomes" id="UP000325286"/>
    </source>
</evidence>
<dbReference type="RefSeq" id="WP_068132082.1">
    <property type="nucleotide sequence ID" value="NZ_CP042914.1"/>
</dbReference>
<keyword evidence="2" id="KW-1185">Reference proteome</keyword>
<name>A0A5B9QP38_9BACT</name>
<gene>
    <name evidence="1" type="ORF">UC8_28750</name>
</gene>
<dbReference type="AlphaFoldDB" id="A0A5B9QP38"/>
<evidence type="ECO:0000313" key="1">
    <source>
        <dbReference type="EMBL" id="QEG40857.1"/>
    </source>
</evidence>
<protein>
    <submittedName>
        <fullName evidence="1">Uncharacterized protein</fullName>
    </submittedName>
</protein>
<dbReference type="EMBL" id="CP042914">
    <property type="protein sequence ID" value="QEG40857.1"/>
    <property type="molecule type" value="Genomic_DNA"/>
</dbReference>
<dbReference type="KEGG" id="rul:UC8_28750"/>
<dbReference type="Proteomes" id="UP000325286">
    <property type="component" value="Chromosome"/>
</dbReference>
<accession>A0A5B9QP38</accession>
<organism evidence="1 2">
    <name type="scientific">Roseimaritima ulvae</name>
    <dbReference type="NCBI Taxonomy" id="980254"/>
    <lineage>
        <taxon>Bacteria</taxon>
        <taxon>Pseudomonadati</taxon>
        <taxon>Planctomycetota</taxon>
        <taxon>Planctomycetia</taxon>
        <taxon>Pirellulales</taxon>
        <taxon>Pirellulaceae</taxon>
        <taxon>Roseimaritima</taxon>
    </lineage>
</organism>